<sequence length="803" mass="91888">MLTSEAIMPDKPNDGKDPILNGSIGSITKTEHNDEYVILRGEHANLVFLFLNEHTLRMKLFFGEEPDLSATPAIVEQAAKNAALTVEEREGHIVISSSELHAVVDPLNFSLRIFNARGELLLEEKSIAWEDKNKVTFTASKSRDSYFYGLGEKTGFLDKNGERYEMWNSDVYEPHVQDTDALYQSIPFLIHYEYGKPAYGLLLDNPGRSIFDMRTREDRYSVSVTSGELDLYIWIGPSIKDAVSRMTEVTGRTYMPPKWSIGYQQSRYSYMNQEEVLDIARTFREKKIPCDVLYLDIHYMDEYRVFTWDSKRFPKPKEMMAELKELGFELVPIVDPGVKKDPKYPIYKEGVKNGYFCRKLEGDIFIGKVWPGLSAFPDFTDDAAAEWWGDHHRFYVKHGINGIWNDMNEPSVFNDSKTMDLDVVHGNNGNPKTHEEWHNLYGLLMSKATFEGMKRSMSGERPFVLTRAGYTGIQRFATVWTGDNRSFWEHMAMSIPMVLNLGMSGIAFAGPDVGGFSHHASGELVARWTQMGAFFPFFRNHSVIESRRQEPWMFGEQIEAICREYIGIRYRLMPYLYSLFYEAHTTGIPIVRSLIMEYPEDRNVSNVCDQFLLGPSLLVAPIYRPGVCSRAVYLPEGIWYDYWTGEKLEGGRPVLADAPLERMPLYVKAGSIIPEQELRQSMNESSEQPLRVRIRVGSGHDGIHRFSQYEDDGRTYAFEAGRFTLREWSVQQSPGGIRVACDYASDGWPCGEELILALSPVESKPTKISSSGNVETDAWIYDEAKQTLQVTIKVKHSFELQIR</sequence>
<comment type="similarity">
    <text evidence="1 4">Belongs to the glycosyl hydrolase 31 family.</text>
</comment>
<evidence type="ECO:0000259" key="7">
    <source>
        <dbReference type="Pfam" id="PF13802"/>
    </source>
</evidence>
<comment type="caution">
    <text evidence="9">The sequence shown here is derived from an EMBL/GenBank/DDBJ whole genome shotgun (WGS) entry which is preliminary data.</text>
</comment>
<dbReference type="InterPro" id="IPR000322">
    <property type="entry name" value="Glyco_hydro_31_TIM"/>
</dbReference>
<dbReference type="SUPFAM" id="SSF74650">
    <property type="entry name" value="Galactose mutarotase-like"/>
    <property type="match status" value="1"/>
</dbReference>
<dbReference type="PANTHER" id="PTHR22762">
    <property type="entry name" value="ALPHA-GLUCOSIDASE"/>
    <property type="match status" value="1"/>
</dbReference>
<gene>
    <name evidence="9" type="ORF">DFP95_10140</name>
</gene>
<dbReference type="CDD" id="cd14752">
    <property type="entry name" value="GH31_N"/>
    <property type="match status" value="1"/>
</dbReference>
<dbReference type="InterPro" id="IPR048395">
    <property type="entry name" value="Glyco_hydro_31_C"/>
</dbReference>
<dbReference type="Gene3D" id="3.20.20.80">
    <property type="entry name" value="Glycosidases"/>
    <property type="match status" value="2"/>
</dbReference>
<feature type="domain" description="Glycosyl hydrolase family 31 C-terminal" evidence="8">
    <location>
        <begin position="587"/>
        <end position="673"/>
    </location>
</feature>
<proteinExistence type="inferred from homology"/>
<dbReference type="EMBL" id="QRDY01000001">
    <property type="protein sequence ID" value="RED65552.1"/>
    <property type="molecule type" value="Genomic_DNA"/>
</dbReference>
<dbReference type="AlphaFoldDB" id="A0A3D9IUY9"/>
<dbReference type="InterPro" id="IPR011013">
    <property type="entry name" value="Gal_mutarotase_sf_dom"/>
</dbReference>
<keyword evidence="10" id="KW-1185">Reference proteome</keyword>
<dbReference type="PROSITE" id="PS00129">
    <property type="entry name" value="GLYCOSYL_HYDROL_F31_1"/>
    <property type="match status" value="1"/>
</dbReference>
<name>A0A3D9IUY9_9BACL</name>
<evidence type="ECO:0000256" key="4">
    <source>
        <dbReference type="RuleBase" id="RU361185"/>
    </source>
</evidence>
<evidence type="ECO:0000259" key="8">
    <source>
        <dbReference type="Pfam" id="PF21365"/>
    </source>
</evidence>
<dbReference type="SUPFAM" id="SSF51011">
    <property type="entry name" value="Glycosyl hydrolase domain"/>
    <property type="match status" value="1"/>
</dbReference>
<evidence type="ECO:0000313" key="10">
    <source>
        <dbReference type="Proteomes" id="UP000256869"/>
    </source>
</evidence>
<dbReference type="Pfam" id="PF13802">
    <property type="entry name" value="Gal_mutarotas_2"/>
    <property type="match status" value="1"/>
</dbReference>
<dbReference type="InterPro" id="IPR017853">
    <property type="entry name" value="GH"/>
</dbReference>
<dbReference type="RefSeq" id="WP_115990500.1">
    <property type="nucleotide sequence ID" value="NZ_QRDY01000001.1"/>
</dbReference>
<dbReference type="GO" id="GO:0005975">
    <property type="term" value="P:carbohydrate metabolic process"/>
    <property type="evidence" value="ECO:0007669"/>
    <property type="project" value="InterPro"/>
</dbReference>
<accession>A0A3D9IUY9</accession>
<protein>
    <submittedName>
        <fullName evidence="9">Alpha-glucosidase</fullName>
    </submittedName>
</protein>
<keyword evidence="3 4" id="KW-0326">Glycosidase</keyword>
<dbReference type="SUPFAM" id="SSF51445">
    <property type="entry name" value="(Trans)glycosidases"/>
    <property type="match status" value="1"/>
</dbReference>
<dbReference type="Pfam" id="PF01055">
    <property type="entry name" value="Glyco_hydro_31_2nd"/>
    <property type="match status" value="1"/>
</dbReference>
<keyword evidence="2 4" id="KW-0378">Hydrolase</keyword>
<dbReference type="Pfam" id="PF21365">
    <property type="entry name" value="Glyco_hydro_31_3rd"/>
    <property type="match status" value="1"/>
</dbReference>
<dbReference type="Gene3D" id="2.60.40.1180">
    <property type="entry name" value="Golgi alpha-mannosidase II"/>
    <property type="match status" value="2"/>
</dbReference>
<dbReference type="PANTHER" id="PTHR22762:SF166">
    <property type="entry name" value="ALPHA-GLUCOSIDASE"/>
    <property type="match status" value="1"/>
</dbReference>
<dbReference type="CDD" id="cd06604">
    <property type="entry name" value="GH31_glucosidase_II_MalA"/>
    <property type="match status" value="1"/>
</dbReference>
<feature type="domain" description="Glycoside hydrolase family 31 TIM barrel" evidence="6">
    <location>
        <begin position="254"/>
        <end position="579"/>
    </location>
</feature>
<dbReference type="GO" id="GO:0030246">
    <property type="term" value="F:carbohydrate binding"/>
    <property type="evidence" value="ECO:0007669"/>
    <property type="project" value="InterPro"/>
</dbReference>
<reference evidence="9 10" key="1">
    <citation type="submission" date="2018-07" db="EMBL/GenBank/DDBJ databases">
        <title>Genomic Encyclopedia of Type Strains, Phase III (KMG-III): the genomes of soil and plant-associated and newly described type strains.</title>
        <authorList>
            <person name="Whitman W."/>
        </authorList>
    </citation>
    <scope>NUCLEOTIDE SEQUENCE [LARGE SCALE GENOMIC DNA]</scope>
    <source>
        <strain evidence="9 10">CECT 8236</strain>
    </source>
</reference>
<dbReference type="Proteomes" id="UP000256869">
    <property type="component" value="Unassembled WGS sequence"/>
</dbReference>
<dbReference type="InterPro" id="IPR013780">
    <property type="entry name" value="Glyco_hydro_b"/>
</dbReference>
<evidence type="ECO:0000256" key="1">
    <source>
        <dbReference type="ARBA" id="ARBA00007806"/>
    </source>
</evidence>
<evidence type="ECO:0000256" key="3">
    <source>
        <dbReference type="ARBA" id="ARBA00023295"/>
    </source>
</evidence>
<feature type="domain" description="Glycoside hydrolase family 31 N-terminal" evidence="7">
    <location>
        <begin position="48"/>
        <end position="212"/>
    </location>
</feature>
<feature type="region of interest" description="Disordered" evidence="5">
    <location>
        <begin position="1"/>
        <end position="22"/>
    </location>
</feature>
<dbReference type="GO" id="GO:0004553">
    <property type="term" value="F:hydrolase activity, hydrolyzing O-glycosyl compounds"/>
    <property type="evidence" value="ECO:0007669"/>
    <property type="project" value="InterPro"/>
</dbReference>
<dbReference type="OrthoDB" id="176168at2"/>
<dbReference type="InterPro" id="IPR030458">
    <property type="entry name" value="Glyco_hydro_31_AS"/>
</dbReference>
<evidence type="ECO:0000256" key="2">
    <source>
        <dbReference type="ARBA" id="ARBA00022801"/>
    </source>
</evidence>
<organism evidence="9 10">
    <name type="scientific">Cohnella lupini</name>
    <dbReference type="NCBI Taxonomy" id="1294267"/>
    <lineage>
        <taxon>Bacteria</taxon>
        <taxon>Bacillati</taxon>
        <taxon>Bacillota</taxon>
        <taxon>Bacilli</taxon>
        <taxon>Bacillales</taxon>
        <taxon>Paenibacillaceae</taxon>
        <taxon>Cohnella</taxon>
    </lineage>
</organism>
<evidence type="ECO:0000259" key="6">
    <source>
        <dbReference type="Pfam" id="PF01055"/>
    </source>
</evidence>
<evidence type="ECO:0000313" key="9">
    <source>
        <dbReference type="EMBL" id="RED65552.1"/>
    </source>
</evidence>
<dbReference type="Gene3D" id="2.60.40.1760">
    <property type="entry name" value="glycosyl hydrolase (family 31)"/>
    <property type="match status" value="1"/>
</dbReference>
<evidence type="ECO:0000256" key="5">
    <source>
        <dbReference type="SAM" id="MobiDB-lite"/>
    </source>
</evidence>
<dbReference type="InterPro" id="IPR025887">
    <property type="entry name" value="Glyco_hydro_31_N_dom"/>
</dbReference>